<accession>A0A5E7JW90</accession>
<reference evidence="1 2" key="1">
    <citation type="submission" date="2019-09" db="EMBL/GenBank/DDBJ databases">
        <authorList>
            <person name="Chandra G."/>
            <person name="Truman W A."/>
        </authorList>
    </citation>
    <scope>NUCLEOTIDE SEQUENCE [LARGE SCALE GENOMIC DNA]</scope>
    <source>
        <strain evidence="1">PS862</strain>
    </source>
</reference>
<name>A0A5E7JW90_PSEFL</name>
<dbReference type="EMBL" id="CABVII010000009">
    <property type="protein sequence ID" value="VVO92202.1"/>
    <property type="molecule type" value="Genomic_DNA"/>
</dbReference>
<protein>
    <submittedName>
        <fullName evidence="1">Uncharacterized protein</fullName>
    </submittedName>
</protein>
<organism evidence="1 2">
    <name type="scientific">Pseudomonas fluorescens</name>
    <dbReference type="NCBI Taxonomy" id="294"/>
    <lineage>
        <taxon>Bacteria</taxon>
        <taxon>Pseudomonadati</taxon>
        <taxon>Pseudomonadota</taxon>
        <taxon>Gammaproteobacteria</taxon>
        <taxon>Pseudomonadales</taxon>
        <taxon>Pseudomonadaceae</taxon>
        <taxon>Pseudomonas</taxon>
    </lineage>
</organism>
<proteinExistence type="predicted"/>
<evidence type="ECO:0000313" key="2">
    <source>
        <dbReference type="Proteomes" id="UP000385207"/>
    </source>
</evidence>
<gene>
    <name evidence="1" type="ORF">PS862_02398</name>
</gene>
<dbReference type="Proteomes" id="UP000385207">
    <property type="component" value="Unassembled WGS sequence"/>
</dbReference>
<dbReference type="AlphaFoldDB" id="A0A5E7JW90"/>
<evidence type="ECO:0000313" key="1">
    <source>
        <dbReference type="EMBL" id="VVO92202.1"/>
    </source>
</evidence>
<sequence length="39" mass="4086">MNSEKARLAGANAVLTKFSSPELTQCLIEAAKAVAEQGH</sequence>